<evidence type="ECO:0000313" key="2">
    <source>
        <dbReference type="Ensembl" id="ENSCCEP00000007039.1"/>
    </source>
</evidence>
<keyword evidence="3" id="KW-1185">Reference proteome</keyword>
<accession>A0A8C0UCT8</accession>
<proteinExistence type="predicted"/>
<organism evidence="2 3">
    <name type="scientific">Cyanistes caeruleus</name>
    <name type="common">Eurasian blue tit</name>
    <name type="synonym">Parus caeruleus</name>
    <dbReference type="NCBI Taxonomy" id="156563"/>
    <lineage>
        <taxon>Eukaryota</taxon>
        <taxon>Metazoa</taxon>
        <taxon>Chordata</taxon>
        <taxon>Craniata</taxon>
        <taxon>Vertebrata</taxon>
        <taxon>Euteleostomi</taxon>
        <taxon>Archelosauria</taxon>
        <taxon>Archosauria</taxon>
        <taxon>Dinosauria</taxon>
        <taxon>Saurischia</taxon>
        <taxon>Theropoda</taxon>
        <taxon>Coelurosauria</taxon>
        <taxon>Aves</taxon>
        <taxon>Neognathae</taxon>
        <taxon>Neoaves</taxon>
        <taxon>Telluraves</taxon>
        <taxon>Australaves</taxon>
        <taxon>Passeriformes</taxon>
        <taxon>Paridae</taxon>
        <taxon>Cyanistes</taxon>
    </lineage>
</organism>
<reference evidence="2" key="2">
    <citation type="submission" date="2025-09" db="UniProtKB">
        <authorList>
            <consortium name="Ensembl"/>
        </authorList>
    </citation>
    <scope>IDENTIFICATION</scope>
</reference>
<sequence>IKRCNATALTLKSWHRVPDTTTAPGASLQGTPHPPHQSSPKTWPQGTPHPDPRAGPRISGDTSSQTGAAPRTSPQGHPIPNWSNPQNIPTGTSHPKLEQSPEHPHRDTPSPCGHRPSLGLAELQGAIAADGARPVVPGR</sequence>
<feature type="compositionally biased region" description="Basic and acidic residues" evidence="1">
    <location>
        <begin position="95"/>
        <end position="108"/>
    </location>
</feature>
<dbReference type="Ensembl" id="ENSCCET00000011374.1">
    <property type="protein sequence ID" value="ENSCCEP00000007039.1"/>
    <property type="gene ID" value="ENSCCEG00000007465.1"/>
</dbReference>
<dbReference type="AlphaFoldDB" id="A0A8C0UCT8"/>
<feature type="compositionally biased region" description="Polar residues" evidence="1">
    <location>
        <begin position="19"/>
        <end position="31"/>
    </location>
</feature>
<evidence type="ECO:0000313" key="3">
    <source>
        <dbReference type="Proteomes" id="UP000694410"/>
    </source>
</evidence>
<feature type="region of interest" description="Disordered" evidence="1">
    <location>
        <begin position="1"/>
        <end position="118"/>
    </location>
</feature>
<dbReference type="Proteomes" id="UP000694410">
    <property type="component" value="Unplaced"/>
</dbReference>
<name>A0A8C0UCT8_CYACU</name>
<evidence type="ECO:0000256" key="1">
    <source>
        <dbReference type="SAM" id="MobiDB-lite"/>
    </source>
</evidence>
<feature type="compositionally biased region" description="Polar residues" evidence="1">
    <location>
        <begin position="60"/>
        <end position="93"/>
    </location>
</feature>
<protein>
    <submittedName>
        <fullName evidence="2">Uncharacterized protein</fullName>
    </submittedName>
</protein>
<reference evidence="2" key="1">
    <citation type="submission" date="2025-08" db="UniProtKB">
        <authorList>
            <consortium name="Ensembl"/>
        </authorList>
    </citation>
    <scope>IDENTIFICATION</scope>
</reference>